<protein>
    <submittedName>
        <fullName evidence="4">FAD-dependent monooxygenase</fullName>
    </submittedName>
</protein>
<evidence type="ECO:0000313" key="4">
    <source>
        <dbReference type="EMBL" id="GAA5153097.1"/>
    </source>
</evidence>
<dbReference type="PANTHER" id="PTHR13789:SF309">
    <property type="entry name" value="PUTATIVE (AFU_ORTHOLOGUE AFUA_6G14510)-RELATED"/>
    <property type="match status" value="1"/>
</dbReference>
<dbReference type="Proteomes" id="UP001428817">
    <property type="component" value="Unassembled WGS sequence"/>
</dbReference>
<accession>A0ABP9PVZ0</accession>
<dbReference type="EMBL" id="BAABJP010000008">
    <property type="protein sequence ID" value="GAA5153097.1"/>
    <property type="molecule type" value="Genomic_DNA"/>
</dbReference>
<dbReference type="InterPro" id="IPR002938">
    <property type="entry name" value="FAD-bd"/>
</dbReference>
<evidence type="ECO:0000256" key="2">
    <source>
        <dbReference type="ARBA" id="ARBA00023033"/>
    </source>
</evidence>
<organism evidence="4 5">
    <name type="scientific">Pseudonocardia eucalypti</name>
    <dbReference type="NCBI Taxonomy" id="648755"/>
    <lineage>
        <taxon>Bacteria</taxon>
        <taxon>Bacillati</taxon>
        <taxon>Actinomycetota</taxon>
        <taxon>Actinomycetes</taxon>
        <taxon>Pseudonocardiales</taxon>
        <taxon>Pseudonocardiaceae</taxon>
        <taxon>Pseudonocardia</taxon>
    </lineage>
</organism>
<comment type="caution">
    <text evidence="4">The sequence shown here is derived from an EMBL/GenBank/DDBJ whole genome shotgun (WGS) entry which is preliminary data.</text>
</comment>
<feature type="domain" description="FAD-binding" evidence="3">
    <location>
        <begin position="25"/>
        <end position="357"/>
    </location>
</feature>
<evidence type="ECO:0000256" key="1">
    <source>
        <dbReference type="ARBA" id="ARBA00023002"/>
    </source>
</evidence>
<dbReference type="Gene3D" id="3.50.50.60">
    <property type="entry name" value="FAD/NAD(P)-binding domain"/>
    <property type="match status" value="1"/>
</dbReference>
<name>A0ABP9PVZ0_9PSEU</name>
<gene>
    <name evidence="4" type="ORF">GCM10023321_22880</name>
</gene>
<dbReference type="PANTHER" id="PTHR13789">
    <property type="entry name" value="MONOOXYGENASE"/>
    <property type="match status" value="1"/>
</dbReference>
<evidence type="ECO:0000259" key="3">
    <source>
        <dbReference type="Pfam" id="PF01494"/>
    </source>
</evidence>
<keyword evidence="1" id="KW-0560">Oxidoreductase</keyword>
<reference evidence="5" key="1">
    <citation type="journal article" date="2019" name="Int. J. Syst. Evol. Microbiol.">
        <title>The Global Catalogue of Microorganisms (GCM) 10K type strain sequencing project: providing services to taxonomists for standard genome sequencing and annotation.</title>
        <authorList>
            <consortium name="The Broad Institute Genomics Platform"/>
            <consortium name="The Broad Institute Genome Sequencing Center for Infectious Disease"/>
            <person name="Wu L."/>
            <person name="Ma J."/>
        </authorList>
    </citation>
    <scope>NUCLEOTIDE SEQUENCE [LARGE SCALE GENOMIC DNA]</scope>
    <source>
        <strain evidence="5">JCM 18303</strain>
    </source>
</reference>
<dbReference type="GO" id="GO:0004497">
    <property type="term" value="F:monooxygenase activity"/>
    <property type="evidence" value="ECO:0007669"/>
    <property type="project" value="UniProtKB-KW"/>
</dbReference>
<evidence type="ECO:0000313" key="5">
    <source>
        <dbReference type="Proteomes" id="UP001428817"/>
    </source>
</evidence>
<dbReference type="InterPro" id="IPR036188">
    <property type="entry name" value="FAD/NAD-bd_sf"/>
</dbReference>
<proteinExistence type="predicted"/>
<dbReference type="InterPro" id="IPR050493">
    <property type="entry name" value="FAD-dep_Monooxygenase_BioMet"/>
</dbReference>
<keyword evidence="5" id="KW-1185">Reference proteome</keyword>
<keyword evidence="2 4" id="KW-0503">Monooxygenase</keyword>
<dbReference type="Pfam" id="PF01494">
    <property type="entry name" value="FAD_binding_3"/>
    <property type="match status" value="1"/>
</dbReference>
<dbReference type="SUPFAM" id="SSF51905">
    <property type="entry name" value="FAD/NAD(P)-binding domain"/>
    <property type="match status" value="1"/>
</dbReference>
<dbReference type="PRINTS" id="PR00420">
    <property type="entry name" value="RNGMNOXGNASE"/>
</dbReference>
<sequence length="408" mass="44531">MVHTRVTLADMLTEQLDAVRADSLRVLVVGAGVAGRTLAGLLRRAGLHPVVVDRSAPDAGTGYMLAMMPLVDPVLADLGVTDTYVERSVPLRRYRIRDRAGRPAREYPMGELLDRFGDYRGLSRGALLDVLGAAGGPVGHRIVPRVIDQDGAVVRAALADHGEAVEFDLVVAADGMHSATRAMVLPEERVQEFDTGWSSWVNWLDPDPEFADLGEELWGDGFFIGTYPVRDALGVIVCAPRARIDQGPERLTGWIRSRLRRPGGHLERVLAETTLGAGYRWDLVDRRAADWSVGRVALLGDAAAGFLPTAGIGACMAMESAWMLAGHLRGIPRERVPEALRAYERAQRPRVEAAQRNSRQLARLVFGEGWWLPVVRDTATRVLPVRAALGPIRKLLNTRPPVPVPLSG</sequence>